<keyword evidence="2" id="KW-1185">Reference proteome</keyword>
<dbReference type="RefSeq" id="WP_201918722.1">
    <property type="nucleotide sequence ID" value="NZ_BAABAX010000005.1"/>
</dbReference>
<reference evidence="1" key="1">
    <citation type="submission" date="2021-01" db="EMBL/GenBank/DDBJ databases">
        <authorList>
            <person name="Zhong Y.L."/>
        </authorList>
    </citation>
    <scope>NUCLEOTIDE SEQUENCE</scope>
    <source>
        <strain evidence="1">KCTC 23302</strain>
    </source>
</reference>
<proteinExistence type="predicted"/>
<evidence type="ECO:0000313" key="1">
    <source>
        <dbReference type="EMBL" id="MBL0683589.1"/>
    </source>
</evidence>
<evidence type="ECO:0000313" key="2">
    <source>
        <dbReference type="Proteomes" id="UP000651057"/>
    </source>
</evidence>
<dbReference type="EMBL" id="JAERQJ010000003">
    <property type="protein sequence ID" value="MBL0683589.1"/>
    <property type="molecule type" value="Genomic_DNA"/>
</dbReference>
<name>A0A937D5R5_9FLAO</name>
<dbReference type="AlphaFoldDB" id="A0A937D5R5"/>
<protein>
    <submittedName>
        <fullName evidence="1">Uncharacterized protein</fullName>
    </submittedName>
</protein>
<gene>
    <name evidence="1" type="ORF">JJQ60_08680</name>
</gene>
<accession>A0A937D5R5</accession>
<sequence>MIPSNLSKIALSKCIVYFKDGNCGTFYSLDKSHRNARPNKILGLKRLEKMLFQRFKGKWETAIIYENQPNGREIAKYREGIRVY</sequence>
<organism evidence="1 2">
    <name type="scientific">Aquimarina mytili</name>
    <dbReference type="NCBI Taxonomy" id="874423"/>
    <lineage>
        <taxon>Bacteria</taxon>
        <taxon>Pseudomonadati</taxon>
        <taxon>Bacteroidota</taxon>
        <taxon>Flavobacteriia</taxon>
        <taxon>Flavobacteriales</taxon>
        <taxon>Flavobacteriaceae</taxon>
        <taxon>Aquimarina</taxon>
    </lineage>
</organism>
<comment type="caution">
    <text evidence="1">The sequence shown here is derived from an EMBL/GenBank/DDBJ whole genome shotgun (WGS) entry which is preliminary data.</text>
</comment>
<dbReference type="Proteomes" id="UP000651057">
    <property type="component" value="Unassembled WGS sequence"/>
</dbReference>